<dbReference type="Gene3D" id="1.10.287.130">
    <property type="match status" value="1"/>
</dbReference>
<proteinExistence type="predicted"/>
<dbReference type="InterPro" id="IPR000014">
    <property type="entry name" value="PAS"/>
</dbReference>
<feature type="domain" description="Histidine kinase" evidence="9">
    <location>
        <begin position="180"/>
        <end position="389"/>
    </location>
</feature>
<dbReference type="CDD" id="cd00075">
    <property type="entry name" value="HATPase"/>
    <property type="match status" value="1"/>
</dbReference>
<evidence type="ECO:0000256" key="8">
    <source>
        <dbReference type="SAM" id="Coils"/>
    </source>
</evidence>
<protein>
    <recommendedName>
        <fullName evidence="2">histidine kinase</fullName>
        <ecNumber evidence="2">2.7.13.3</ecNumber>
    </recommendedName>
</protein>
<dbReference type="PRINTS" id="PR00344">
    <property type="entry name" value="BCTRLSENSOR"/>
</dbReference>
<dbReference type="EC" id="2.7.13.3" evidence="2"/>
<keyword evidence="8" id="KW-0175">Coiled coil</keyword>
<dbReference type="CDD" id="cd00082">
    <property type="entry name" value="HisKA"/>
    <property type="match status" value="1"/>
</dbReference>
<dbReference type="GO" id="GO:0000155">
    <property type="term" value="F:phosphorelay sensor kinase activity"/>
    <property type="evidence" value="ECO:0007669"/>
    <property type="project" value="InterPro"/>
</dbReference>
<dbReference type="CDD" id="cd00130">
    <property type="entry name" value="PAS"/>
    <property type="match status" value="1"/>
</dbReference>
<dbReference type="PROSITE" id="PS50112">
    <property type="entry name" value="PAS"/>
    <property type="match status" value="1"/>
</dbReference>
<name>A0A410H3R0_9GAMM</name>
<dbReference type="GO" id="GO:0004721">
    <property type="term" value="F:phosphoprotein phosphatase activity"/>
    <property type="evidence" value="ECO:0007669"/>
    <property type="project" value="TreeGrafter"/>
</dbReference>
<keyword evidence="12" id="KW-1185">Reference proteome</keyword>
<dbReference type="InterPro" id="IPR050351">
    <property type="entry name" value="BphY/WalK/GraS-like"/>
</dbReference>
<dbReference type="Pfam" id="PF02518">
    <property type="entry name" value="HATPase_c"/>
    <property type="match status" value="1"/>
</dbReference>
<evidence type="ECO:0000313" key="11">
    <source>
        <dbReference type="EMBL" id="QAB15562.1"/>
    </source>
</evidence>
<evidence type="ECO:0000256" key="2">
    <source>
        <dbReference type="ARBA" id="ARBA00012438"/>
    </source>
</evidence>
<dbReference type="RefSeq" id="WP_127119595.1">
    <property type="nucleotide sequence ID" value="NZ_CP035033.1"/>
</dbReference>
<dbReference type="GO" id="GO:0005886">
    <property type="term" value="C:plasma membrane"/>
    <property type="evidence" value="ECO:0007669"/>
    <property type="project" value="TreeGrafter"/>
</dbReference>
<dbReference type="InterPro" id="IPR036097">
    <property type="entry name" value="HisK_dim/P_sf"/>
</dbReference>
<evidence type="ECO:0000256" key="7">
    <source>
        <dbReference type="ARBA" id="ARBA00023136"/>
    </source>
</evidence>
<dbReference type="InterPro" id="IPR036890">
    <property type="entry name" value="HATPase_C_sf"/>
</dbReference>
<evidence type="ECO:0000259" key="10">
    <source>
        <dbReference type="PROSITE" id="PS50112"/>
    </source>
</evidence>
<dbReference type="InterPro" id="IPR005467">
    <property type="entry name" value="His_kinase_dom"/>
</dbReference>
<evidence type="ECO:0000256" key="1">
    <source>
        <dbReference type="ARBA" id="ARBA00000085"/>
    </source>
</evidence>
<dbReference type="Gene3D" id="3.30.450.20">
    <property type="entry name" value="PAS domain"/>
    <property type="match status" value="1"/>
</dbReference>
<dbReference type="SMART" id="SM00091">
    <property type="entry name" value="PAS"/>
    <property type="match status" value="1"/>
</dbReference>
<dbReference type="Pfam" id="PF00512">
    <property type="entry name" value="HisKA"/>
    <property type="match status" value="1"/>
</dbReference>
<evidence type="ECO:0000313" key="12">
    <source>
        <dbReference type="Proteomes" id="UP000285478"/>
    </source>
</evidence>
<dbReference type="SUPFAM" id="SSF55785">
    <property type="entry name" value="PYP-like sensor domain (PAS domain)"/>
    <property type="match status" value="1"/>
</dbReference>
<keyword evidence="5" id="KW-0418">Kinase</keyword>
<keyword evidence="3" id="KW-0597">Phosphoprotein</keyword>
<dbReference type="GO" id="GO:0016036">
    <property type="term" value="P:cellular response to phosphate starvation"/>
    <property type="evidence" value="ECO:0007669"/>
    <property type="project" value="TreeGrafter"/>
</dbReference>
<dbReference type="SMART" id="SM00387">
    <property type="entry name" value="HATPase_c"/>
    <property type="match status" value="1"/>
</dbReference>
<sequence>MDEARADAVEQKRLAELEEAFELFNQTSSQLTLAYESLQHEVEDLQHKLDESNREKHRVGERLEQLLNLLPAGVIVLDEHDRIVEMNPAAETILGIDAIGRNWEVVVRNVFLIANDAGELITHNQNYYQLSESPLSLSQNHGEHLNGKILLIQDVTAARDLQQHMSRHQRLSSMGEMAASLAHQVRTPLASALLYVSQMSSPQLAEDKRDKFVAKTLTSLRHLEALVKDMLQYAKGGKAKDQKVQVGALLDGLKHSVEPKVQQSHSLIRFDEKTPGLVVLGDQDALLTALENLVSNAIDIVSEHAEIDVSVELDGKRNQVDITVADNGPGLSEEMNEKIFEPFFTSRAQGTGLGLAVVRAVAEAHGGEAWVKSIKGRGAVFGLRLPLLENGEDA</sequence>
<gene>
    <name evidence="11" type="ORF">EPV75_07725</name>
</gene>
<organism evidence="11 12">
    <name type="scientific">Hydrogenovibrio thermophilus</name>
    <dbReference type="NCBI Taxonomy" id="265883"/>
    <lineage>
        <taxon>Bacteria</taxon>
        <taxon>Pseudomonadati</taxon>
        <taxon>Pseudomonadota</taxon>
        <taxon>Gammaproteobacteria</taxon>
        <taxon>Thiotrichales</taxon>
        <taxon>Piscirickettsiaceae</taxon>
        <taxon>Hydrogenovibrio</taxon>
    </lineage>
</organism>
<reference evidence="11 12" key="1">
    <citation type="journal article" date="2018" name="Environ. Microbiol.">
        <title>Genomes of ubiquitous marine and hypersaline Hydrogenovibrio, Thiomicrorhabdus and Thiomicrospira spp. encode a diversity of mechanisms to sustain chemolithoautotrophy in heterogeneous environments.</title>
        <authorList>
            <person name="Scott K.M."/>
            <person name="Williams J."/>
            <person name="Porter C.M.B."/>
            <person name="Russel S."/>
            <person name="Harmer T.L."/>
            <person name="Paul J.H."/>
            <person name="Antonen K.M."/>
            <person name="Bridges M.K."/>
            <person name="Camper G.J."/>
            <person name="Campla C.K."/>
            <person name="Casella L.G."/>
            <person name="Chase E."/>
            <person name="Conrad J.W."/>
            <person name="Cruz M.C."/>
            <person name="Dunlap D.S."/>
            <person name="Duran L."/>
            <person name="Fahsbender E.M."/>
            <person name="Goldsmith D.B."/>
            <person name="Keeley R.F."/>
            <person name="Kondoff M.R."/>
            <person name="Kussy B.I."/>
            <person name="Lane M.K."/>
            <person name="Lawler S."/>
            <person name="Leigh B.A."/>
            <person name="Lewis C."/>
            <person name="Lostal L.M."/>
            <person name="Marking D."/>
            <person name="Mancera P.A."/>
            <person name="McClenthan E.C."/>
            <person name="McIntyre E.A."/>
            <person name="Mine J.A."/>
            <person name="Modi S."/>
            <person name="Moore B.D."/>
            <person name="Morgan W.A."/>
            <person name="Nelson K.M."/>
            <person name="Nguyen K.N."/>
            <person name="Ogburn N."/>
            <person name="Parrino D.G."/>
            <person name="Pedapudi A.D."/>
            <person name="Pelham R.P."/>
            <person name="Preece A.M."/>
            <person name="Rampersad E.A."/>
            <person name="Richardson J.C."/>
            <person name="Rodgers C.M."/>
            <person name="Schaffer B.L."/>
            <person name="Sheridan N.E."/>
            <person name="Solone M.R."/>
            <person name="Staley Z.R."/>
            <person name="Tabuchi M."/>
            <person name="Waide R.J."/>
            <person name="Wanjugi P.W."/>
            <person name="Young S."/>
            <person name="Clum A."/>
            <person name="Daum C."/>
            <person name="Huntemann M."/>
            <person name="Ivanova N."/>
            <person name="Kyrpides N."/>
            <person name="Mikhailova N."/>
            <person name="Palaniappan K."/>
            <person name="Pillay M."/>
            <person name="Reddy T.B.K."/>
            <person name="Shapiro N."/>
            <person name="Stamatis D."/>
            <person name="Varghese N."/>
            <person name="Woyke T."/>
            <person name="Boden R."/>
            <person name="Freyermuth S.K."/>
            <person name="Kerfeld C.A."/>
        </authorList>
    </citation>
    <scope>NUCLEOTIDE SEQUENCE [LARGE SCALE GENOMIC DNA]</scope>
    <source>
        <strain evidence="11 12">JR-2</strain>
    </source>
</reference>
<keyword evidence="7" id="KW-0472">Membrane</keyword>
<dbReference type="PANTHER" id="PTHR45453">
    <property type="entry name" value="PHOSPHATE REGULON SENSOR PROTEIN PHOR"/>
    <property type="match status" value="1"/>
</dbReference>
<dbReference type="SUPFAM" id="SSF47384">
    <property type="entry name" value="Homodimeric domain of signal transducing histidine kinase"/>
    <property type="match status" value="1"/>
</dbReference>
<dbReference type="SUPFAM" id="SSF55874">
    <property type="entry name" value="ATPase domain of HSP90 chaperone/DNA topoisomerase II/histidine kinase"/>
    <property type="match status" value="1"/>
</dbReference>
<accession>A0A410H3R0</accession>
<feature type="coiled-coil region" evidence="8">
    <location>
        <begin position="28"/>
        <end position="69"/>
    </location>
</feature>
<dbReference type="Proteomes" id="UP000285478">
    <property type="component" value="Chromosome"/>
</dbReference>
<evidence type="ECO:0000256" key="3">
    <source>
        <dbReference type="ARBA" id="ARBA00022553"/>
    </source>
</evidence>
<dbReference type="AlphaFoldDB" id="A0A410H3R0"/>
<dbReference type="PROSITE" id="PS50109">
    <property type="entry name" value="HIS_KIN"/>
    <property type="match status" value="1"/>
</dbReference>
<dbReference type="InterPro" id="IPR035965">
    <property type="entry name" value="PAS-like_dom_sf"/>
</dbReference>
<evidence type="ECO:0000256" key="5">
    <source>
        <dbReference type="ARBA" id="ARBA00022777"/>
    </source>
</evidence>
<dbReference type="Pfam" id="PF13188">
    <property type="entry name" value="PAS_8"/>
    <property type="match status" value="1"/>
</dbReference>
<comment type="catalytic activity">
    <reaction evidence="1">
        <text>ATP + protein L-histidine = ADP + protein N-phospho-L-histidine.</text>
        <dbReference type="EC" id="2.7.13.3"/>
    </reaction>
</comment>
<evidence type="ECO:0000256" key="6">
    <source>
        <dbReference type="ARBA" id="ARBA00023012"/>
    </source>
</evidence>
<dbReference type="KEGG" id="htr:EPV75_07725"/>
<dbReference type="PANTHER" id="PTHR45453:SF1">
    <property type="entry name" value="PHOSPHATE REGULON SENSOR PROTEIN PHOR"/>
    <property type="match status" value="1"/>
</dbReference>
<keyword evidence="6" id="KW-0902">Two-component regulatory system</keyword>
<dbReference type="EMBL" id="CP035033">
    <property type="protein sequence ID" value="QAB15562.1"/>
    <property type="molecule type" value="Genomic_DNA"/>
</dbReference>
<dbReference type="InterPro" id="IPR004358">
    <property type="entry name" value="Sig_transdc_His_kin-like_C"/>
</dbReference>
<dbReference type="SMART" id="SM00388">
    <property type="entry name" value="HisKA"/>
    <property type="match status" value="1"/>
</dbReference>
<dbReference type="InterPro" id="IPR003594">
    <property type="entry name" value="HATPase_dom"/>
</dbReference>
<keyword evidence="4" id="KW-0808">Transferase</keyword>
<feature type="domain" description="PAS" evidence="10">
    <location>
        <begin position="59"/>
        <end position="96"/>
    </location>
</feature>
<dbReference type="InterPro" id="IPR003661">
    <property type="entry name" value="HisK_dim/P_dom"/>
</dbReference>
<evidence type="ECO:0000259" key="9">
    <source>
        <dbReference type="PROSITE" id="PS50109"/>
    </source>
</evidence>
<evidence type="ECO:0000256" key="4">
    <source>
        <dbReference type="ARBA" id="ARBA00022679"/>
    </source>
</evidence>
<dbReference type="Gene3D" id="3.30.565.10">
    <property type="entry name" value="Histidine kinase-like ATPase, C-terminal domain"/>
    <property type="match status" value="1"/>
</dbReference>